<dbReference type="InterPro" id="IPR005861">
    <property type="entry name" value="HisP_aminotrans"/>
</dbReference>
<evidence type="ECO:0000256" key="8">
    <source>
        <dbReference type="ARBA" id="ARBA00047481"/>
    </source>
</evidence>
<evidence type="ECO:0000256" key="2">
    <source>
        <dbReference type="ARBA" id="ARBA00005011"/>
    </source>
</evidence>
<keyword evidence="5 9" id="KW-0032">Aminotransferase</keyword>
<dbReference type="InterPro" id="IPR004839">
    <property type="entry name" value="Aminotransferase_I/II_large"/>
</dbReference>
<evidence type="ECO:0000259" key="10">
    <source>
        <dbReference type="Pfam" id="PF00155"/>
    </source>
</evidence>
<evidence type="ECO:0000256" key="6">
    <source>
        <dbReference type="ARBA" id="ARBA00022679"/>
    </source>
</evidence>
<evidence type="ECO:0000256" key="3">
    <source>
        <dbReference type="ARBA" id="ARBA00007970"/>
    </source>
</evidence>
<dbReference type="Gene3D" id="3.40.640.10">
    <property type="entry name" value="Type I PLP-dependent aspartate aminotransferase-like (Major domain)"/>
    <property type="match status" value="1"/>
</dbReference>
<evidence type="ECO:0000313" key="11">
    <source>
        <dbReference type="EMBL" id="RZO26335.1"/>
    </source>
</evidence>
<reference evidence="11 12" key="1">
    <citation type="submission" date="2019-02" db="EMBL/GenBank/DDBJ databases">
        <title>Prokaryotic population dynamics and viral predation in marine succession experiment using metagenomics: the confinement effect.</title>
        <authorList>
            <person name="Haro-Moreno J.M."/>
            <person name="Rodriguez-Valera F."/>
            <person name="Lopez-Perez M."/>
        </authorList>
    </citation>
    <scope>NUCLEOTIDE SEQUENCE [LARGE SCALE GENOMIC DNA]</scope>
    <source>
        <strain evidence="11">MED-G162</strain>
    </source>
</reference>
<name>A0A520MYM7_9GAMM</name>
<keyword evidence="9" id="KW-0028">Amino-acid biosynthesis</keyword>
<comment type="subunit">
    <text evidence="4 9">Homodimer.</text>
</comment>
<dbReference type="GO" id="GO:0030170">
    <property type="term" value="F:pyridoxal phosphate binding"/>
    <property type="evidence" value="ECO:0007669"/>
    <property type="project" value="InterPro"/>
</dbReference>
<dbReference type="HAMAP" id="MF_01023">
    <property type="entry name" value="HisC_aminotrans_2"/>
    <property type="match status" value="1"/>
</dbReference>
<keyword evidence="6 9" id="KW-0808">Transferase</keyword>
<keyword evidence="9" id="KW-0368">Histidine biosynthesis</keyword>
<dbReference type="AlphaFoldDB" id="A0A520MYM7"/>
<dbReference type="Pfam" id="PF00155">
    <property type="entry name" value="Aminotran_1_2"/>
    <property type="match status" value="1"/>
</dbReference>
<dbReference type="InterPro" id="IPR015424">
    <property type="entry name" value="PyrdxlP-dep_Trfase"/>
</dbReference>
<evidence type="ECO:0000256" key="5">
    <source>
        <dbReference type="ARBA" id="ARBA00022576"/>
    </source>
</evidence>
<dbReference type="Proteomes" id="UP000319384">
    <property type="component" value="Unassembled WGS sequence"/>
</dbReference>
<comment type="caution">
    <text evidence="11">The sequence shown here is derived from an EMBL/GenBank/DDBJ whole genome shotgun (WGS) entry which is preliminary data.</text>
</comment>
<protein>
    <recommendedName>
        <fullName evidence="9">Histidinol-phosphate aminotransferase</fullName>
        <ecNumber evidence="9">2.6.1.9</ecNumber>
    </recommendedName>
    <alternativeName>
        <fullName evidence="9">Imidazole acetol-phosphate transaminase</fullName>
    </alternativeName>
</protein>
<comment type="pathway">
    <text evidence="2 9">Amino-acid biosynthesis; L-histidine biosynthesis; L-histidine from 5-phospho-alpha-D-ribose 1-diphosphate: step 7/9.</text>
</comment>
<feature type="domain" description="Aminotransferase class I/classII large" evidence="10">
    <location>
        <begin position="36"/>
        <end position="359"/>
    </location>
</feature>
<comment type="similarity">
    <text evidence="3 9">Belongs to the class-II pyridoxal-phosphate-dependent aminotransferase family. Histidinol-phosphate aminotransferase subfamily.</text>
</comment>
<comment type="cofactor">
    <cofactor evidence="1 9">
        <name>pyridoxal 5'-phosphate</name>
        <dbReference type="ChEBI" id="CHEBI:597326"/>
    </cofactor>
</comment>
<keyword evidence="7 9" id="KW-0663">Pyridoxal phosphate</keyword>
<dbReference type="Gene3D" id="3.90.1150.10">
    <property type="entry name" value="Aspartate Aminotransferase, domain 1"/>
    <property type="match status" value="1"/>
</dbReference>
<dbReference type="PANTHER" id="PTHR43643:SF3">
    <property type="entry name" value="HISTIDINOL-PHOSPHATE AMINOTRANSFERASE"/>
    <property type="match status" value="1"/>
</dbReference>
<accession>A0A520MYM7</accession>
<gene>
    <name evidence="9" type="primary">hisC</name>
    <name evidence="11" type="ORF">EVA95_02270</name>
</gene>
<evidence type="ECO:0000256" key="4">
    <source>
        <dbReference type="ARBA" id="ARBA00011738"/>
    </source>
</evidence>
<dbReference type="UniPathway" id="UPA00031">
    <property type="reaction ID" value="UER00012"/>
</dbReference>
<proteinExistence type="inferred from homology"/>
<dbReference type="GO" id="GO:0000105">
    <property type="term" value="P:L-histidine biosynthetic process"/>
    <property type="evidence" value="ECO:0007669"/>
    <property type="project" value="UniProtKB-UniRule"/>
</dbReference>
<dbReference type="EC" id="2.6.1.9" evidence="9"/>
<comment type="catalytic activity">
    <reaction evidence="8 9">
        <text>L-histidinol phosphate + 2-oxoglutarate = 3-(imidazol-4-yl)-2-oxopropyl phosphate + L-glutamate</text>
        <dbReference type="Rhea" id="RHEA:23744"/>
        <dbReference type="ChEBI" id="CHEBI:16810"/>
        <dbReference type="ChEBI" id="CHEBI:29985"/>
        <dbReference type="ChEBI" id="CHEBI:57766"/>
        <dbReference type="ChEBI" id="CHEBI:57980"/>
        <dbReference type="EC" id="2.6.1.9"/>
    </reaction>
</comment>
<dbReference type="PROSITE" id="PS00105">
    <property type="entry name" value="AA_TRANSFER_CLASS_1"/>
    <property type="match status" value="1"/>
</dbReference>
<dbReference type="PANTHER" id="PTHR43643">
    <property type="entry name" value="HISTIDINOL-PHOSPHATE AMINOTRANSFERASE 2"/>
    <property type="match status" value="1"/>
</dbReference>
<dbReference type="CDD" id="cd00609">
    <property type="entry name" value="AAT_like"/>
    <property type="match status" value="1"/>
</dbReference>
<sequence>MNKKYLQHINPGIDSIRPYEAGKSIEDVMKEYNLKKIVKLASNENSLGPSPKVIEVINNFQNIHLYPDGDGKDLKSKISEVENVSPEQIILGNGSNEVLEIISQTFLSAQSESVFSKHAFVVYKLASKVRGSKFHEVDAKSWGHDLDKFLEHVNEKTRLIFIANPNNPTGTYLSHDDIVNFLKAISNEIIVVIDLAYFEYVKTDDYIRTNEILNEFSNVVITKSFSKIHGLSALRIGYGIGNADLIEIMNRVRQPFNVNAIAQKAAIASLNDVDYLNASVESNSIEREYLYNCLDEMSLKYIPSQGNFICIETPFNGKKIFEELLKKGVIVRPIELYEMPNHIRVTIGKRFENEFFIEKLKQTLKSFK</sequence>
<evidence type="ECO:0000256" key="1">
    <source>
        <dbReference type="ARBA" id="ARBA00001933"/>
    </source>
</evidence>
<evidence type="ECO:0000256" key="9">
    <source>
        <dbReference type="HAMAP-Rule" id="MF_01023"/>
    </source>
</evidence>
<dbReference type="SUPFAM" id="SSF53383">
    <property type="entry name" value="PLP-dependent transferases"/>
    <property type="match status" value="1"/>
</dbReference>
<dbReference type="NCBIfam" id="TIGR01141">
    <property type="entry name" value="hisC"/>
    <property type="match status" value="1"/>
</dbReference>
<evidence type="ECO:0000313" key="12">
    <source>
        <dbReference type="Proteomes" id="UP000319384"/>
    </source>
</evidence>
<dbReference type="GO" id="GO:0004400">
    <property type="term" value="F:histidinol-phosphate transaminase activity"/>
    <property type="evidence" value="ECO:0007669"/>
    <property type="project" value="UniProtKB-UniRule"/>
</dbReference>
<dbReference type="InterPro" id="IPR050106">
    <property type="entry name" value="HistidinolP_aminotransfase"/>
</dbReference>
<dbReference type="InterPro" id="IPR015421">
    <property type="entry name" value="PyrdxlP-dep_Trfase_major"/>
</dbReference>
<dbReference type="InterPro" id="IPR004838">
    <property type="entry name" value="NHTrfase_class1_PyrdxlP-BS"/>
</dbReference>
<organism evidence="11 12">
    <name type="scientific">SAR86 cluster bacterium</name>
    <dbReference type="NCBI Taxonomy" id="2030880"/>
    <lineage>
        <taxon>Bacteria</taxon>
        <taxon>Pseudomonadati</taxon>
        <taxon>Pseudomonadota</taxon>
        <taxon>Gammaproteobacteria</taxon>
        <taxon>SAR86 cluster</taxon>
    </lineage>
</organism>
<feature type="modified residue" description="N6-(pyridoxal phosphate)lysine" evidence="9">
    <location>
        <position position="227"/>
    </location>
</feature>
<dbReference type="InterPro" id="IPR015422">
    <property type="entry name" value="PyrdxlP-dep_Trfase_small"/>
</dbReference>
<dbReference type="EMBL" id="SHBH01000014">
    <property type="protein sequence ID" value="RZO26335.1"/>
    <property type="molecule type" value="Genomic_DNA"/>
</dbReference>
<evidence type="ECO:0000256" key="7">
    <source>
        <dbReference type="ARBA" id="ARBA00022898"/>
    </source>
</evidence>